<evidence type="ECO:0000256" key="4">
    <source>
        <dbReference type="ARBA" id="ARBA00022692"/>
    </source>
</evidence>
<evidence type="ECO:0000313" key="16">
    <source>
        <dbReference type="Proteomes" id="UP000274922"/>
    </source>
</evidence>
<dbReference type="Pfam" id="PF00005">
    <property type="entry name" value="ABC_tran"/>
    <property type="match status" value="2"/>
</dbReference>
<evidence type="ECO:0000313" key="15">
    <source>
        <dbReference type="EMBL" id="RKP01723.1"/>
    </source>
</evidence>
<dbReference type="CDD" id="cd18577">
    <property type="entry name" value="ABC_6TM_Pgp_ABCB1_D1_like"/>
    <property type="match status" value="1"/>
</dbReference>
<gene>
    <name evidence="15" type="ORF">CXG81DRAFT_11639</name>
</gene>
<keyword evidence="4 12" id="KW-0812">Transmembrane</keyword>
<feature type="transmembrane region" description="Helical" evidence="12">
    <location>
        <begin position="173"/>
        <end position="193"/>
    </location>
</feature>
<evidence type="ECO:0000256" key="5">
    <source>
        <dbReference type="ARBA" id="ARBA00022737"/>
    </source>
</evidence>
<dbReference type="SUPFAM" id="SSF90123">
    <property type="entry name" value="ABC transporter transmembrane region"/>
    <property type="match status" value="2"/>
</dbReference>
<dbReference type="InterPro" id="IPR003593">
    <property type="entry name" value="AAA+_ATPase"/>
</dbReference>
<evidence type="ECO:0000256" key="11">
    <source>
        <dbReference type="SAM" id="MobiDB-lite"/>
    </source>
</evidence>
<keyword evidence="8 12" id="KW-1133">Transmembrane helix</keyword>
<dbReference type="GO" id="GO:0090374">
    <property type="term" value="P:oligopeptide export from mitochondrion"/>
    <property type="evidence" value="ECO:0007669"/>
    <property type="project" value="TreeGrafter"/>
</dbReference>
<name>A0A4P9X8T2_9FUNG</name>
<dbReference type="PROSITE" id="PS50893">
    <property type="entry name" value="ABC_TRANSPORTER_2"/>
    <property type="match status" value="2"/>
</dbReference>
<dbReference type="GO" id="GO:0015421">
    <property type="term" value="F:ABC-type oligopeptide transporter activity"/>
    <property type="evidence" value="ECO:0007669"/>
    <property type="project" value="TreeGrafter"/>
</dbReference>
<feature type="region of interest" description="Disordered" evidence="11">
    <location>
        <begin position="706"/>
        <end position="751"/>
    </location>
</feature>
<dbReference type="CDD" id="cd18578">
    <property type="entry name" value="ABC_6TM_Pgp_ABCB1_D2_like"/>
    <property type="match status" value="1"/>
</dbReference>
<dbReference type="PANTHER" id="PTHR43394">
    <property type="entry name" value="ATP-DEPENDENT PERMEASE MDL1, MITOCHONDRIAL"/>
    <property type="match status" value="1"/>
</dbReference>
<reference evidence="16" key="1">
    <citation type="journal article" date="2018" name="Nat. Microbiol.">
        <title>Leveraging single-cell genomics to expand the fungal tree of life.</title>
        <authorList>
            <person name="Ahrendt S.R."/>
            <person name="Quandt C.A."/>
            <person name="Ciobanu D."/>
            <person name="Clum A."/>
            <person name="Salamov A."/>
            <person name="Andreopoulos B."/>
            <person name="Cheng J.F."/>
            <person name="Woyke T."/>
            <person name="Pelin A."/>
            <person name="Henrissat B."/>
            <person name="Reynolds N.K."/>
            <person name="Benny G.L."/>
            <person name="Smith M.E."/>
            <person name="James T.Y."/>
            <person name="Grigoriev I.V."/>
        </authorList>
    </citation>
    <scope>NUCLEOTIDE SEQUENCE [LARGE SCALE GENOMIC DNA]</scope>
    <source>
        <strain evidence="16">ATCC 52028</strain>
    </source>
</reference>
<feature type="compositionally biased region" description="Basic and acidic residues" evidence="11">
    <location>
        <begin position="717"/>
        <end position="749"/>
    </location>
</feature>
<dbReference type="Gene3D" id="1.20.1560.10">
    <property type="entry name" value="ABC transporter type 1, transmembrane domain"/>
    <property type="match status" value="1"/>
</dbReference>
<proteinExistence type="inferred from homology"/>
<keyword evidence="16" id="KW-1185">Reference proteome</keyword>
<dbReference type="Pfam" id="PF00664">
    <property type="entry name" value="ABC_membrane"/>
    <property type="match status" value="2"/>
</dbReference>
<dbReference type="Gene3D" id="3.40.50.300">
    <property type="entry name" value="P-loop containing nucleotide triphosphate hydrolases"/>
    <property type="match status" value="2"/>
</dbReference>
<feature type="transmembrane region" description="Helical" evidence="12">
    <location>
        <begin position="1050"/>
        <end position="1071"/>
    </location>
</feature>
<evidence type="ECO:0000256" key="2">
    <source>
        <dbReference type="ARBA" id="ARBA00007577"/>
    </source>
</evidence>
<dbReference type="GO" id="GO:0005743">
    <property type="term" value="C:mitochondrial inner membrane"/>
    <property type="evidence" value="ECO:0007669"/>
    <property type="project" value="TreeGrafter"/>
</dbReference>
<feature type="transmembrane region" description="Helical" evidence="12">
    <location>
        <begin position="826"/>
        <end position="848"/>
    </location>
</feature>
<feature type="transmembrane region" description="Helical" evidence="12">
    <location>
        <begin position="245"/>
        <end position="263"/>
    </location>
</feature>
<evidence type="ECO:0008006" key="17">
    <source>
        <dbReference type="Google" id="ProtNLM"/>
    </source>
</evidence>
<dbReference type="FunFam" id="3.40.50.300:FF:000967">
    <property type="entry name" value="ABC multidrug transporter mdr4"/>
    <property type="match status" value="1"/>
</dbReference>
<evidence type="ECO:0000256" key="6">
    <source>
        <dbReference type="ARBA" id="ARBA00022741"/>
    </source>
</evidence>
<dbReference type="InterPro" id="IPR003439">
    <property type="entry name" value="ABC_transporter-like_ATP-bd"/>
</dbReference>
<dbReference type="SUPFAM" id="SSF52540">
    <property type="entry name" value="P-loop containing nucleoside triphosphate hydrolases"/>
    <property type="match status" value="2"/>
</dbReference>
<dbReference type="InterPro" id="IPR039421">
    <property type="entry name" value="Type_1_exporter"/>
</dbReference>
<dbReference type="EMBL" id="ML014163">
    <property type="protein sequence ID" value="RKP01723.1"/>
    <property type="molecule type" value="Genomic_DNA"/>
</dbReference>
<dbReference type="InterPro" id="IPR011527">
    <property type="entry name" value="ABC1_TM_dom"/>
</dbReference>
<accession>A0A4P9X8T2</accession>
<feature type="transmembrane region" description="Helical" evidence="12">
    <location>
        <begin position="269"/>
        <end position="291"/>
    </location>
</feature>
<keyword evidence="5" id="KW-0677">Repeat</keyword>
<keyword evidence="10" id="KW-0325">Glycoprotein</keyword>
<feature type="domain" description="ABC transporter" evidence="13">
    <location>
        <begin position="1113"/>
        <end position="1352"/>
    </location>
</feature>
<organism evidence="15 16">
    <name type="scientific">Caulochytrium protostelioides</name>
    <dbReference type="NCBI Taxonomy" id="1555241"/>
    <lineage>
        <taxon>Eukaryota</taxon>
        <taxon>Fungi</taxon>
        <taxon>Fungi incertae sedis</taxon>
        <taxon>Chytridiomycota</taxon>
        <taxon>Chytridiomycota incertae sedis</taxon>
        <taxon>Chytridiomycetes</taxon>
        <taxon>Caulochytriales</taxon>
        <taxon>Caulochytriaceae</taxon>
        <taxon>Caulochytrium</taxon>
    </lineage>
</organism>
<dbReference type="PROSITE" id="PS00211">
    <property type="entry name" value="ABC_TRANSPORTER_1"/>
    <property type="match status" value="2"/>
</dbReference>
<evidence type="ECO:0000256" key="8">
    <source>
        <dbReference type="ARBA" id="ARBA00022989"/>
    </source>
</evidence>
<dbReference type="InterPro" id="IPR017871">
    <property type="entry name" value="ABC_transporter-like_CS"/>
</dbReference>
<keyword evidence="9 12" id="KW-0472">Membrane</keyword>
<evidence type="ECO:0000259" key="14">
    <source>
        <dbReference type="PROSITE" id="PS50929"/>
    </source>
</evidence>
<comment type="subcellular location">
    <subcellularLocation>
        <location evidence="1">Membrane</location>
        <topology evidence="1">Multi-pass membrane protein</topology>
    </subcellularLocation>
</comment>
<dbReference type="PROSITE" id="PS50929">
    <property type="entry name" value="ABC_TM1F"/>
    <property type="match status" value="2"/>
</dbReference>
<feature type="transmembrane region" description="Helical" evidence="12">
    <location>
        <begin position="1008"/>
        <end position="1030"/>
    </location>
</feature>
<dbReference type="CDD" id="cd03249">
    <property type="entry name" value="ABC_MTABC3_MDL1_MDL2"/>
    <property type="match status" value="1"/>
</dbReference>
<feature type="domain" description="ABC transmembrane type-1" evidence="14">
    <location>
        <begin position="779"/>
        <end position="1076"/>
    </location>
</feature>
<dbReference type="SMART" id="SM00382">
    <property type="entry name" value="AAA"/>
    <property type="match status" value="2"/>
</dbReference>
<dbReference type="InterPro" id="IPR027417">
    <property type="entry name" value="P-loop_NTPase"/>
</dbReference>
<dbReference type="FunFam" id="3.40.50.300:FF:000251">
    <property type="entry name" value="ABC transporter B family member 19"/>
    <property type="match status" value="1"/>
</dbReference>
<dbReference type="Proteomes" id="UP000274922">
    <property type="component" value="Unassembled WGS sequence"/>
</dbReference>
<feature type="transmembrane region" description="Helical" evidence="12">
    <location>
        <begin position="773"/>
        <end position="806"/>
    </location>
</feature>
<dbReference type="STRING" id="1555241.A0A4P9X8T2"/>
<evidence type="ECO:0000259" key="13">
    <source>
        <dbReference type="PROSITE" id="PS50893"/>
    </source>
</evidence>
<feature type="transmembrane region" description="Helical" evidence="12">
    <location>
        <begin position="381"/>
        <end position="401"/>
    </location>
</feature>
<keyword evidence="6" id="KW-0547">Nucleotide-binding</keyword>
<dbReference type="GO" id="GO:0005524">
    <property type="term" value="F:ATP binding"/>
    <property type="evidence" value="ECO:0007669"/>
    <property type="project" value="UniProtKB-KW"/>
</dbReference>
<evidence type="ECO:0000256" key="9">
    <source>
        <dbReference type="ARBA" id="ARBA00023136"/>
    </source>
</evidence>
<evidence type="ECO:0000256" key="10">
    <source>
        <dbReference type="ARBA" id="ARBA00023180"/>
    </source>
</evidence>
<feature type="domain" description="ABC transporter" evidence="13">
    <location>
        <begin position="447"/>
        <end position="692"/>
    </location>
</feature>
<protein>
    <recommendedName>
        <fullName evidence="17">P-loop containing nucleoside triphosphate hydrolase protein</fullName>
    </recommendedName>
</protein>
<feature type="transmembrane region" description="Helical" evidence="12">
    <location>
        <begin position="348"/>
        <end position="369"/>
    </location>
</feature>
<evidence type="ECO:0000256" key="12">
    <source>
        <dbReference type="SAM" id="Phobius"/>
    </source>
</evidence>
<dbReference type="PANTHER" id="PTHR43394:SF16">
    <property type="entry name" value="ABC TRANSPORTER B FAMILY MEMBER 4-LIKE ISOFORM X1"/>
    <property type="match status" value="1"/>
</dbReference>
<comment type="similarity">
    <text evidence="2">Belongs to the ABC transporter superfamily. ABCB family. Multidrug resistance exporter (TC 3.A.1.201) subfamily.</text>
</comment>
<keyword evidence="7" id="KW-0067">ATP-binding</keyword>
<feature type="region of interest" description="Disordered" evidence="11">
    <location>
        <begin position="1"/>
        <end position="36"/>
    </location>
</feature>
<dbReference type="OrthoDB" id="6500128at2759"/>
<evidence type="ECO:0000256" key="3">
    <source>
        <dbReference type="ARBA" id="ARBA00022448"/>
    </source>
</evidence>
<dbReference type="InterPro" id="IPR036640">
    <property type="entry name" value="ABC1_TM_sf"/>
</dbReference>
<evidence type="ECO:0000256" key="1">
    <source>
        <dbReference type="ARBA" id="ARBA00004141"/>
    </source>
</evidence>
<feature type="domain" description="ABC transmembrane type-1" evidence="14">
    <location>
        <begin position="124"/>
        <end position="412"/>
    </location>
</feature>
<dbReference type="GO" id="GO:0016887">
    <property type="term" value="F:ATP hydrolysis activity"/>
    <property type="evidence" value="ECO:0007669"/>
    <property type="project" value="InterPro"/>
</dbReference>
<sequence>MDTARTADAVRPAPLDGAAATLAGHDGGEDAADGDEESTFLEDNLPHLLGAVPTPATSDQPPAARSRWLKGRFAHASPVSTNGKGGGPAASAPTTKAPSAPIPSLFWIVTRFATPADKVLMICGIIAAIGSGVTRPVMSLVFGQLSNTLGALQLGSVEKGPYLHELRSACLKLVYLGIAQLVSTWLYIGLFLYTSEATSHRLREAYLRAVLRQDIAWFDTTGGGSTAVKIITDCRLVQDGTGEKVSLFALNVSAFVAALIVAFTQSWKLTLSVIYIVPLLYAVIAIGGRFAGRAGRLNLRSYGRAGDIAEEAFSSIRVVSSFMGAEKLARLYDKQLAVAERWGIRKQLVLAIMLSVMFFVVQSLYAFAFHLGGGWVADGSINGGNIISVLWAVVIGSFSLANSSSELIAFGLARAAAAGLYETIDRKPVIDASDPSGFRPDAVEGRIALRGVSFAYPSRPDVVVLHDMSLDIAPGTTCALVGASGSGKSTIVALLERFYNPTAGVVTLDGIPIQDLNIQWLRRQIGYVTQEPVLFKGTLARNVLFGLIGTPMWDWPPERQMPLIVEACKTANAHTFITQLPHGYDTLVGEAGLMLSGGQRQRIAIARAIIRDPKILLLDEATSALDTISERVVSAALSTASQGRTTISIAHRLSTIRHADQIVVMDQGRMVEKGEHESLIAANGFYARLVRAQELSAQSAAQQAGRAAAHSAQEAFEEGKVAAEDHVQQKKEQAEREAAQREAKRHADPAHPWVTRNGYTLFGKIVGLNRPELHLVVPGVVGSFVSGCSMPSMGIVYAFAIGTIFLPRSTEAERNFLTDRADFFALWLFIIAIVSFIANFLKSYMFGLAGERMTRRMRDQSFRAMLRQSPAFFDEDQNSTGVLCSNLSSDAQNVVVLSGSLMGSIIEFVTNIAVGCAVGIGFYWRIGLINTALLPLSIYANKLRSDIINKGSSATKVYYESSAQVACEAVSALRTVAVLTREENVAEQYAQDLQLPLLIGTDAAVKGAFFYAISQAFSFWTFALTFWLGGNWLYPRADGTTVGGLTLTKLFVVFMSNVYATLAAGRALTLVPDLSKAVDSTRSILTHLRRVPVIDAWSDAGVRVAPHAVKGHVRFENVHFEYPSRPGVPVLRGITLDAAPGQFIALVGASGCGKSTTIQLAERFYDPTQGRITIDGTDLRDMHLHDLRSFVSLVSQEPSLYNMSIRDNITLGFPPNQTPSTEQIERAAKDANIHDFIASLPQGYDTPLANKGLGLSGGQKQRIAIARALIRQPRVLLLDEATSALSSQDEARISRILAEAAKGRTTLSIAHRLSSIQHADRIYVFHLGEIKEQGTHAELIALGGEYYQLAIQQSLA</sequence>
<evidence type="ECO:0000256" key="7">
    <source>
        <dbReference type="ARBA" id="ARBA00022840"/>
    </source>
</evidence>
<feature type="region of interest" description="Disordered" evidence="11">
    <location>
        <begin position="77"/>
        <end position="97"/>
    </location>
</feature>
<keyword evidence="3" id="KW-0813">Transport</keyword>